<dbReference type="AlphaFoldDB" id="A0A8H5D2S4"/>
<dbReference type="Proteomes" id="UP000559027">
    <property type="component" value="Unassembled WGS sequence"/>
</dbReference>
<evidence type="ECO:0000313" key="3">
    <source>
        <dbReference type="Proteomes" id="UP000559027"/>
    </source>
</evidence>
<name>A0A8H5D2S4_9AGAR</name>
<feature type="domain" description="F-box" evidence="1">
    <location>
        <begin position="88"/>
        <end position="143"/>
    </location>
</feature>
<dbReference type="EMBL" id="JAACJO010000012">
    <property type="protein sequence ID" value="KAF5351653.1"/>
    <property type="molecule type" value="Genomic_DNA"/>
</dbReference>
<accession>A0A8H5D2S4</accession>
<organism evidence="2 3">
    <name type="scientific">Leucocoprinus leucothites</name>
    <dbReference type="NCBI Taxonomy" id="201217"/>
    <lineage>
        <taxon>Eukaryota</taxon>
        <taxon>Fungi</taxon>
        <taxon>Dikarya</taxon>
        <taxon>Basidiomycota</taxon>
        <taxon>Agaricomycotina</taxon>
        <taxon>Agaricomycetes</taxon>
        <taxon>Agaricomycetidae</taxon>
        <taxon>Agaricales</taxon>
        <taxon>Agaricineae</taxon>
        <taxon>Agaricaceae</taxon>
        <taxon>Leucocoprinus</taxon>
    </lineage>
</organism>
<dbReference type="InterPro" id="IPR032675">
    <property type="entry name" value="LRR_dom_sf"/>
</dbReference>
<evidence type="ECO:0000259" key="1">
    <source>
        <dbReference type="Pfam" id="PF12937"/>
    </source>
</evidence>
<comment type="caution">
    <text evidence="2">The sequence shown here is derived from an EMBL/GenBank/DDBJ whole genome shotgun (WGS) entry which is preliminary data.</text>
</comment>
<dbReference type="Pfam" id="PF12937">
    <property type="entry name" value="F-box-like"/>
    <property type="match status" value="1"/>
</dbReference>
<gene>
    <name evidence="2" type="ORF">D9756_007731</name>
</gene>
<evidence type="ECO:0000313" key="2">
    <source>
        <dbReference type="EMBL" id="KAF5351653.1"/>
    </source>
</evidence>
<protein>
    <recommendedName>
        <fullName evidence="1">F-box domain-containing protein</fullName>
    </recommendedName>
</protein>
<dbReference type="SUPFAM" id="SSF52047">
    <property type="entry name" value="RNI-like"/>
    <property type="match status" value="1"/>
</dbReference>
<sequence>MSATPRITRFLRHLLVLFQEALVFRRRHRNPSWYASKNSGARPPSPIAENSDASMENFVAPSSDQATDRRLSPNISALRAHNEEQLVSRLPNELLCQIFVKGVVPRHAATYPALLGKYCDTKRRLGQVCHRWRTVALDCPDIWCNAVDLSTNILWIGEVLRRSRGWPLTVFMPQGTKEENIALVLRKHRIRGLFANIQQPYLVKKLVVHVRDLCGLEELDLVTHSHVRSRLRESLNGLSRGRSIPGLLSTLRSLYLTGPSIPLPTYLMPTLTCLYVAHSWGSKTSAEWLLSLRNFPNLQELSLVNCISQDHFTFPSSDVEEIPSHSPSNLTQLPRLRELELNGDHLACGAAFRGLAIPSTCVLRMATYDATAGLSLDALVEFLKAGSSRSCRAVSPSSPYNRSLSFKATSTQLYLQVTEEEVVKLSIHLKFDDGFYKEIDTAAFTVQELLSATLLRFKHDGGFSSLTVSLLASTPRLARWLRGVHGALLLPKEVQTLRLQETMTVNELLKLVEGKLVPCSTEKDVISSNGTDNTSILPYPQLRDITLIRIDFNNKEGGPFISQHIVSFISRHADIRHVRLVQCKHADVVVERLKLLGLEVLLD</sequence>
<reference evidence="2 3" key="1">
    <citation type="journal article" date="2020" name="ISME J.">
        <title>Uncovering the hidden diversity of litter-decomposition mechanisms in mushroom-forming fungi.</title>
        <authorList>
            <person name="Floudas D."/>
            <person name="Bentzer J."/>
            <person name="Ahren D."/>
            <person name="Johansson T."/>
            <person name="Persson P."/>
            <person name="Tunlid A."/>
        </authorList>
    </citation>
    <scope>NUCLEOTIDE SEQUENCE [LARGE SCALE GENOMIC DNA]</scope>
    <source>
        <strain evidence="2 3">CBS 146.42</strain>
    </source>
</reference>
<dbReference type="InterPro" id="IPR001810">
    <property type="entry name" value="F-box_dom"/>
</dbReference>
<keyword evidence="3" id="KW-1185">Reference proteome</keyword>
<proteinExistence type="predicted"/>
<dbReference type="OrthoDB" id="3032084at2759"/>
<dbReference type="Gene3D" id="3.80.10.10">
    <property type="entry name" value="Ribonuclease Inhibitor"/>
    <property type="match status" value="1"/>
</dbReference>